<dbReference type="InterPro" id="IPR051231">
    <property type="entry name" value="SOSS-B"/>
</dbReference>
<evidence type="ECO:0000259" key="3">
    <source>
        <dbReference type="Pfam" id="PF21473"/>
    </source>
</evidence>
<dbReference type="EnsemblMetazoa" id="Aqu2.1.42694_001">
    <property type="protein sequence ID" value="Aqu2.1.42694_001"/>
    <property type="gene ID" value="Aqu2.1.42694"/>
</dbReference>
<dbReference type="PANTHER" id="PTHR13356:SF0">
    <property type="entry name" value="SOSS COMPLEX SUBUNIT B HOMOLOG"/>
    <property type="match status" value="1"/>
</dbReference>
<keyword evidence="5" id="KW-1185">Reference proteome</keyword>
<dbReference type="PANTHER" id="PTHR13356">
    <property type="entry name" value="OB FOLD NUCLEIC ACID BINDING PROTEIN-RELATED"/>
    <property type="match status" value="1"/>
</dbReference>
<feature type="compositionally biased region" description="Basic residues" evidence="2">
    <location>
        <begin position="182"/>
        <end position="191"/>
    </location>
</feature>
<evidence type="ECO:0000256" key="1">
    <source>
        <dbReference type="ARBA" id="ARBA00023125"/>
    </source>
</evidence>
<dbReference type="FunFam" id="2.40.50.140:FF:000072">
    <property type="entry name" value="SOSS complex subunit B2"/>
    <property type="match status" value="1"/>
</dbReference>
<dbReference type="GO" id="GO:0010212">
    <property type="term" value="P:response to ionizing radiation"/>
    <property type="evidence" value="ECO:0007669"/>
    <property type="project" value="TreeGrafter"/>
</dbReference>
<dbReference type="GO" id="GO:0070876">
    <property type="term" value="C:SOSS complex"/>
    <property type="evidence" value="ECO:0007669"/>
    <property type="project" value="TreeGrafter"/>
</dbReference>
<dbReference type="EnsemblMetazoa" id="XM_003382957.3">
    <property type="protein sequence ID" value="XP_003383005.1"/>
    <property type="gene ID" value="LOC100634131"/>
</dbReference>
<organism evidence="4">
    <name type="scientific">Amphimedon queenslandica</name>
    <name type="common">Sponge</name>
    <dbReference type="NCBI Taxonomy" id="400682"/>
    <lineage>
        <taxon>Eukaryota</taxon>
        <taxon>Metazoa</taxon>
        <taxon>Porifera</taxon>
        <taxon>Demospongiae</taxon>
        <taxon>Heteroscleromorpha</taxon>
        <taxon>Haplosclerida</taxon>
        <taxon>Niphatidae</taxon>
        <taxon>Amphimedon</taxon>
    </lineage>
</organism>
<dbReference type="OrthoDB" id="295715at2759"/>
<dbReference type="Proteomes" id="UP000007879">
    <property type="component" value="Unassembled WGS sequence"/>
</dbReference>
<gene>
    <name evidence="4" type="primary">100634131</name>
</gene>
<name>A0A1X7VS36_AMPQE</name>
<feature type="compositionally biased region" description="Low complexity" evidence="2">
    <location>
        <begin position="124"/>
        <end position="142"/>
    </location>
</feature>
<evidence type="ECO:0000313" key="4">
    <source>
        <dbReference type="EnsemblMetazoa" id="Aqu2.1.42694_001"/>
    </source>
</evidence>
<dbReference type="Gene3D" id="2.40.50.140">
    <property type="entry name" value="Nucleic acid-binding proteins"/>
    <property type="match status" value="1"/>
</dbReference>
<dbReference type="KEGG" id="aqu:100634131"/>
<dbReference type="InterPro" id="IPR048970">
    <property type="entry name" value="OB_Ssb-like"/>
</dbReference>
<sequence length="225" mass="25137">MASEDRITPIEDLRAGMKNVHCIFIVIDRGTQQKTKDGSTVRKCRVADKTGSIIFSVWNREGEAISTGDIIRLTKGYSSLWKGNLVLYCGKYGLVERLGDFTMVFSETPDMSTYVPPQAEGLTQQSPHSMPEMSSSSAQPPSIENHHQSSNAKHRHSIETMATVSAPSSSSSPSTHSNGHMNSKHAQRRHPTHDNHVTSHHNNALSVHHRHHPYSRQNTREHGWQ</sequence>
<dbReference type="GO" id="GO:0044818">
    <property type="term" value="P:mitotic G2/M transition checkpoint"/>
    <property type="evidence" value="ECO:0007669"/>
    <property type="project" value="TreeGrafter"/>
</dbReference>
<feature type="region of interest" description="Disordered" evidence="2">
    <location>
        <begin position="112"/>
        <end position="225"/>
    </location>
</feature>
<dbReference type="AlphaFoldDB" id="A0A1X7VS36"/>
<proteinExistence type="predicted"/>
<feature type="compositionally biased region" description="Low complexity" evidence="2">
    <location>
        <begin position="162"/>
        <end position="177"/>
    </location>
</feature>
<evidence type="ECO:0000313" key="5">
    <source>
        <dbReference type="Proteomes" id="UP000007879"/>
    </source>
</evidence>
<dbReference type="STRING" id="400682.A0A1X7VS36"/>
<dbReference type="InParanoid" id="A0A1X7VS36"/>
<evidence type="ECO:0000256" key="2">
    <source>
        <dbReference type="SAM" id="MobiDB-lite"/>
    </source>
</evidence>
<dbReference type="GO" id="GO:0000724">
    <property type="term" value="P:double-strand break repair via homologous recombination"/>
    <property type="evidence" value="ECO:0007669"/>
    <property type="project" value="TreeGrafter"/>
</dbReference>
<keyword evidence="1" id="KW-0238">DNA-binding</keyword>
<dbReference type="CDD" id="cd04491">
    <property type="entry name" value="SoSSB_OBF"/>
    <property type="match status" value="1"/>
</dbReference>
<reference evidence="4" key="2">
    <citation type="submission" date="2017-05" db="UniProtKB">
        <authorList>
            <consortium name="EnsemblMetazoa"/>
        </authorList>
    </citation>
    <scope>IDENTIFICATION</scope>
</reference>
<dbReference type="GO" id="GO:0003677">
    <property type="term" value="F:DNA binding"/>
    <property type="evidence" value="ECO:0007669"/>
    <property type="project" value="UniProtKB-KW"/>
</dbReference>
<dbReference type="Pfam" id="PF21473">
    <property type="entry name" value="OB_Ssb-like"/>
    <property type="match status" value="1"/>
</dbReference>
<dbReference type="GO" id="GO:0005694">
    <property type="term" value="C:chromosome"/>
    <property type="evidence" value="ECO:0007669"/>
    <property type="project" value="UniProtKB-ARBA"/>
</dbReference>
<dbReference type="InterPro" id="IPR012340">
    <property type="entry name" value="NA-bd_OB-fold"/>
</dbReference>
<feature type="domain" description="Single-stranded DNA binding protein Ssb-like OB fold" evidence="3">
    <location>
        <begin position="32"/>
        <end position="96"/>
    </location>
</feature>
<protein>
    <recommendedName>
        <fullName evidence="3">Single-stranded DNA binding protein Ssb-like OB fold domain-containing protein</fullName>
    </recommendedName>
</protein>
<dbReference type="SUPFAM" id="SSF50249">
    <property type="entry name" value="Nucleic acid-binding proteins"/>
    <property type="match status" value="1"/>
</dbReference>
<reference evidence="5" key="1">
    <citation type="journal article" date="2010" name="Nature">
        <title>The Amphimedon queenslandica genome and the evolution of animal complexity.</title>
        <authorList>
            <person name="Srivastava M."/>
            <person name="Simakov O."/>
            <person name="Chapman J."/>
            <person name="Fahey B."/>
            <person name="Gauthier M.E."/>
            <person name="Mitros T."/>
            <person name="Richards G.S."/>
            <person name="Conaco C."/>
            <person name="Dacre M."/>
            <person name="Hellsten U."/>
            <person name="Larroux C."/>
            <person name="Putnam N.H."/>
            <person name="Stanke M."/>
            <person name="Adamska M."/>
            <person name="Darling A."/>
            <person name="Degnan S.M."/>
            <person name="Oakley T.H."/>
            <person name="Plachetzki D.C."/>
            <person name="Zhai Y."/>
            <person name="Adamski M."/>
            <person name="Calcino A."/>
            <person name="Cummins S.F."/>
            <person name="Goodstein D.M."/>
            <person name="Harris C."/>
            <person name="Jackson D.J."/>
            <person name="Leys S.P."/>
            <person name="Shu S."/>
            <person name="Woodcroft B.J."/>
            <person name="Vervoort M."/>
            <person name="Kosik K.S."/>
            <person name="Manning G."/>
            <person name="Degnan B.M."/>
            <person name="Rokhsar D.S."/>
        </authorList>
    </citation>
    <scope>NUCLEOTIDE SEQUENCE [LARGE SCALE GENOMIC DNA]</scope>
</reference>
<accession>A0A1X7VS36</accession>